<evidence type="ECO:0000256" key="6">
    <source>
        <dbReference type="ARBA" id="ARBA00039102"/>
    </source>
</evidence>
<evidence type="ECO:0000256" key="2">
    <source>
        <dbReference type="ARBA" id="ARBA00023002"/>
    </source>
</evidence>
<evidence type="ECO:0000256" key="8">
    <source>
        <dbReference type="ARBA" id="ARBA00048685"/>
    </source>
</evidence>
<dbReference type="InterPro" id="IPR036291">
    <property type="entry name" value="NAD(P)-bd_dom_sf"/>
</dbReference>
<comment type="pathway">
    <text evidence="4">Metabolic intermediate biosynthesis; 2-deoxystreptamine biosynthesis; 2-deoxystreptamine from D-glucose 6-phosphate: step 3/4.</text>
</comment>
<dbReference type="Gene3D" id="3.40.50.720">
    <property type="entry name" value="NAD(P)-binding Rossmann-like Domain"/>
    <property type="match status" value="1"/>
</dbReference>
<comment type="function">
    <text evidence="3">Catalyzes the oxidation of 2-deoxy-scyllo-inosamine (DOIA) with NAD(+) or NADP(+), forming 3-amino-2,3-dideoxy-scyllo-inosose (amino-DOI).</text>
</comment>
<gene>
    <name evidence="11" type="ORF">ITX44_38150</name>
</gene>
<evidence type="ECO:0000313" key="11">
    <source>
        <dbReference type="EMBL" id="MBM9510285.1"/>
    </source>
</evidence>
<dbReference type="SUPFAM" id="SSF51735">
    <property type="entry name" value="NAD(P)-binding Rossmann-fold domains"/>
    <property type="match status" value="1"/>
</dbReference>
<comment type="similarity">
    <text evidence="5">Belongs to the zinc-containing alcohol dehydrogenase family. DOIA dehydrogenase subfamily.</text>
</comment>
<evidence type="ECO:0000256" key="9">
    <source>
        <dbReference type="ARBA" id="ARBA00049085"/>
    </source>
</evidence>
<evidence type="ECO:0000313" key="12">
    <source>
        <dbReference type="Proteomes" id="UP000749040"/>
    </source>
</evidence>
<sequence>MPEFPSTYEATTLVGGTVRLGAHPFPGDALGEDTVVIEPDYMGICRADIKEIAGSRDIMEDRGPLFGHEFIGSVVFSGARTGFRTGETVTLNPNITPTRTTGFADYVFVHGAREQLDQAVVRVPEPEITKNVWMPEPFACIVHAVRKLVGLANLPSLQGKRVGIIGAGCSGLLFAMYARHLEASVSVFNRGAMRRDFARERRILAEEEIFPLAEAESHRNGFDIVIVASTIVTPDLLRTAAAMAADGAVLFVYGGTRKGDRFPGGDVDVDTLRRRERIAPAEYLGKRLAVSGAYGCLKEDYEEAFRLHAEHPHDFPLEKLTSTQIGLGEFPELAMSIAAGTADFPGKVLIRTTAADPDRARK</sequence>
<protein>
    <recommendedName>
        <fullName evidence="7">2-deoxy-scyllo-inosamine dehydrogenase</fullName>
        <ecNumber evidence="6">1.1.1.329</ecNumber>
    </recommendedName>
</protein>
<comment type="catalytic activity">
    <reaction evidence="9">
        <text>2-deoxy-scyllo-inosamine + NADP(+) = 3-amino-2,3-dideoxy-scyllo-inosose + NADPH + H(+)</text>
        <dbReference type="Rhea" id="RHEA:33879"/>
        <dbReference type="ChEBI" id="CHEBI:15378"/>
        <dbReference type="ChEBI" id="CHEBI:57783"/>
        <dbReference type="ChEBI" id="CHEBI:58349"/>
        <dbReference type="ChEBI" id="CHEBI:65002"/>
        <dbReference type="ChEBI" id="CHEBI:65003"/>
        <dbReference type="EC" id="1.1.1.329"/>
    </reaction>
</comment>
<evidence type="ECO:0000256" key="1">
    <source>
        <dbReference type="ARBA" id="ARBA00001947"/>
    </source>
</evidence>
<keyword evidence="12" id="KW-1185">Reference proteome</keyword>
<evidence type="ECO:0000256" key="7">
    <source>
        <dbReference type="ARBA" id="ARBA00039387"/>
    </source>
</evidence>
<organism evidence="11 12">
    <name type="scientific">Actinacidiphila acididurans</name>
    <dbReference type="NCBI Taxonomy" id="2784346"/>
    <lineage>
        <taxon>Bacteria</taxon>
        <taxon>Bacillati</taxon>
        <taxon>Actinomycetota</taxon>
        <taxon>Actinomycetes</taxon>
        <taxon>Kitasatosporales</taxon>
        <taxon>Streptomycetaceae</taxon>
        <taxon>Actinacidiphila</taxon>
    </lineage>
</organism>
<dbReference type="Pfam" id="PF08240">
    <property type="entry name" value="ADH_N"/>
    <property type="match status" value="1"/>
</dbReference>
<dbReference type="InterPro" id="IPR011032">
    <property type="entry name" value="GroES-like_sf"/>
</dbReference>
<feature type="domain" description="Alcohol dehydrogenase-like N-terminal" evidence="10">
    <location>
        <begin position="31"/>
        <end position="96"/>
    </location>
</feature>
<dbReference type="InterPro" id="IPR050129">
    <property type="entry name" value="Zn_alcohol_dh"/>
</dbReference>
<name>A0ABS2U3U1_9ACTN</name>
<proteinExistence type="inferred from homology"/>
<comment type="cofactor">
    <cofactor evidence="1">
        <name>Zn(2+)</name>
        <dbReference type="ChEBI" id="CHEBI:29105"/>
    </cofactor>
</comment>
<dbReference type="CDD" id="cd05188">
    <property type="entry name" value="MDR"/>
    <property type="match status" value="1"/>
</dbReference>
<dbReference type="SUPFAM" id="SSF50129">
    <property type="entry name" value="GroES-like"/>
    <property type="match status" value="1"/>
</dbReference>
<reference evidence="11 12" key="1">
    <citation type="submission" date="2021-01" db="EMBL/GenBank/DDBJ databases">
        <title>Streptomyces acididurans sp. nov., isolated from a peat swamp forest soil.</title>
        <authorList>
            <person name="Chantavorakit T."/>
            <person name="Duangmal K."/>
        </authorList>
    </citation>
    <scope>NUCLEOTIDE SEQUENCE [LARGE SCALE GENOMIC DNA]</scope>
    <source>
        <strain evidence="11 12">KK5PA1</strain>
    </source>
</reference>
<comment type="caution">
    <text evidence="11">The sequence shown here is derived from an EMBL/GenBank/DDBJ whole genome shotgun (WGS) entry which is preliminary data.</text>
</comment>
<keyword evidence="2" id="KW-0560">Oxidoreductase</keyword>
<evidence type="ECO:0000259" key="10">
    <source>
        <dbReference type="Pfam" id="PF08240"/>
    </source>
</evidence>
<accession>A0ABS2U3U1</accession>
<evidence type="ECO:0000256" key="3">
    <source>
        <dbReference type="ARBA" id="ARBA00037678"/>
    </source>
</evidence>
<dbReference type="InterPro" id="IPR013154">
    <property type="entry name" value="ADH-like_N"/>
</dbReference>
<dbReference type="PANTHER" id="PTHR43401">
    <property type="entry name" value="L-THREONINE 3-DEHYDROGENASE"/>
    <property type="match status" value="1"/>
</dbReference>
<dbReference type="EMBL" id="JADKYB010000034">
    <property type="protein sequence ID" value="MBM9510285.1"/>
    <property type="molecule type" value="Genomic_DNA"/>
</dbReference>
<dbReference type="PANTHER" id="PTHR43401:SF2">
    <property type="entry name" value="L-THREONINE 3-DEHYDROGENASE"/>
    <property type="match status" value="1"/>
</dbReference>
<dbReference type="EC" id="1.1.1.329" evidence="6"/>
<evidence type="ECO:0000256" key="5">
    <source>
        <dbReference type="ARBA" id="ARBA00038004"/>
    </source>
</evidence>
<dbReference type="RefSeq" id="WP_205364083.1">
    <property type="nucleotide sequence ID" value="NZ_JADKYB010000034.1"/>
</dbReference>
<dbReference type="Proteomes" id="UP000749040">
    <property type="component" value="Unassembled WGS sequence"/>
</dbReference>
<dbReference type="Gene3D" id="3.90.180.10">
    <property type="entry name" value="Medium-chain alcohol dehydrogenases, catalytic domain"/>
    <property type="match status" value="2"/>
</dbReference>
<evidence type="ECO:0000256" key="4">
    <source>
        <dbReference type="ARBA" id="ARBA00037908"/>
    </source>
</evidence>
<comment type="catalytic activity">
    <reaction evidence="8">
        <text>2-deoxy-scyllo-inosamine + NAD(+) = 3-amino-2,3-dideoxy-scyllo-inosose + NADH + H(+)</text>
        <dbReference type="Rhea" id="RHEA:33883"/>
        <dbReference type="ChEBI" id="CHEBI:15378"/>
        <dbReference type="ChEBI" id="CHEBI:57540"/>
        <dbReference type="ChEBI" id="CHEBI:57945"/>
        <dbReference type="ChEBI" id="CHEBI:65002"/>
        <dbReference type="ChEBI" id="CHEBI:65003"/>
        <dbReference type="EC" id="1.1.1.329"/>
    </reaction>
</comment>